<evidence type="ECO:0000313" key="2">
    <source>
        <dbReference type="EMBL" id="GAA4130068.1"/>
    </source>
</evidence>
<gene>
    <name evidence="2" type="ORF">GCM10022416_07160</name>
</gene>
<proteinExistence type="predicted"/>
<dbReference type="EMBL" id="BAABDO010000006">
    <property type="protein sequence ID" value="GAA4130068.1"/>
    <property type="molecule type" value="Genomic_DNA"/>
</dbReference>
<sequence>MSRDLVAVVRRPPDVRAVVDGLVAQGVPVEVRGGGPAATRLYDSAGRLIVSIEAPLPVAGPGEIRRLLGAEFAEPLASFDRLWWVDVRAAADVPDAWQVARRFADALVHWLGGAVHPDGERDGRPRSWRAAETAAEAAPETAAGTAAEAASAGGAAAG</sequence>
<dbReference type="Proteomes" id="UP001500266">
    <property type="component" value="Unassembled WGS sequence"/>
</dbReference>
<evidence type="ECO:0000313" key="3">
    <source>
        <dbReference type="Proteomes" id="UP001500266"/>
    </source>
</evidence>
<organism evidence="2 3">
    <name type="scientific">Actinomadura keratinilytica</name>
    <dbReference type="NCBI Taxonomy" id="547461"/>
    <lineage>
        <taxon>Bacteria</taxon>
        <taxon>Bacillati</taxon>
        <taxon>Actinomycetota</taxon>
        <taxon>Actinomycetes</taxon>
        <taxon>Streptosporangiales</taxon>
        <taxon>Thermomonosporaceae</taxon>
        <taxon>Actinomadura</taxon>
    </lineage>
</organism>
<accession>A0ABP7Y370</accession>
<evidence type="ECO:0008006" key="4">
    <source>
        <dbReference type="Google" id="ProtNLM"/>
    </source>
</evidence>
<keyword evidence="3" id="KW-1185">Reference proteome</keyword>
<feature type="region of interest" description="Disordered" evidence="1">
    <location>
        <begin position="118"/>
        <end position="158"/>
    </location>
</feature>
<name>A0ABP7Y370_9ACTN</name>
<dbReference type="RefSeq" id="WP_345017337.1">
    <property type="nucleotide sequence ID" value="NZ_BAABDO010000006.1"/>
</dbReference>
<reference evidence="3" key="1">
    <citation type="journal article" date="2019" name="Int. J. Syst. Evol. Microbiol.">
        <title>The Global Catalogue of Microorganisms (GCM) 10K type strain sequencing project: providing services to taxonomists for standard genome sequencing and annotation.</title>
        <authorList>
            <consortium name="The Broad Institute Genomics Platform"/>
            <consortium name="The Broad Institute Genome Sequencing Center for Infectious Disease"/>
            <person name="Wu L."/>
            <person name="Ma J."/>
        </authorList>
    </citation>
    <scope>NUCLEOTIDE SEQUENCE [LARGE SCALE GENOMIC DNA]</scope>
    <source>
        <strain evidence="3">JCM 17316</strain>
    </source>
</reference>
<comment type="caution">
    <text evidence="2">The sequence shown here is derived from an EMBL/GenBank/DDBJ whole genome shotgun (WGS) entry which is preliminary data.</text>
</comment>
<evidence type="ECO:0000256" key="1">
    <source>
        <dbReference type="SAM" id="MobiDB-lite"/>
    </source>
</evidence>
<feature type="compositionally biased region" description="Low complexity" evidence="1">
    <location>
        <begin position="130"/>
        <end position="158"/>
    </location>
</feature>
<protein>
    <recommendedName>
        <fullName evidence="4">DUF2218 domain-containing protein</fullName>
    </recommendedName>
</protein>